<gene>
    <name evidence="2" type="ORF">ACFFJH_16830</name>
</gene>
<dbReference type="SUPFAM" id="SSF111369">
    <property type="entry name" value="HlyD-like secretion proteins"/>
    <property type="match status" value="1"/>
</dbReference>
<dbReference type="Gene3D" id="2.40.420.20">
    <property type="match status" value="1"/>
</dbReference>
<dbReference type="EMBL" id="JBHLXJ010000018">
    <property type="protein sequence ID" value="MFC0351488.1"/>
    <property type="molecule type" value="Genomic_DNA"/>
</dbReference>
<comment type="caution">
    <text evidence="2">The sequence shown here is derived from an EMBL/GenBank/DDBJ whole genome shotgun (WGS) entry which is preliminary data.</text>
</comment>
<sequence>MKIQTKTITNTKTDLMPSVQSTILILSVLSALSFFAIQSVFAHGDEDHSKKPSAKALAKSNSTAASADASAAQRLADGSLFVPKIVQRQLALRTVLSEVADLPQTLELNGKIIADPNAGGRVQASQAGRVEVSATGLPNLGQRVSKGQILAYLRPVMSNLDRGNSQATLADLDAQLDIAARKVQRYEQLSDALPKATVEAVRFEYEGLKKRKASVEASLSKSEALVAPVSGVISVANAIAGQVVDAKETLFEIVDPSRLMVEALAYDPVLTNDIAKAYAKLGNTDQSLALSFIGGGQQMREQAIPLLFKVNQLKAKDLVAAVGQPVKVILQTKKQVAGVALPNAAVIKLPGGESVVWIHTEVERFVQRKVKTQALDAQRMLVLSDSVGASDVAVSKTAEVSAGIKADERVVIFGASLLTQVR</sequence>
<reference evidence="2 3" key="1">
    <citation type="submission" date="2024-09" db="EMBL/GenBank/DDBJ databases">
        <authorList>
            <person name="Sun Q."/>
            <person name="Mori K."/>
        </authorList>
    </citation>
    <scope>NUCLEOTIDE SEQUENCE [LARGE SCALE GENOMIC DNA]</scope>
    <source>
        <strain evidence="2 3">CCM 8677</strain>
    </source>
</reference>
<evidence type="ECO:0000313" key="3">
    <source>
        <dbReference type="Proteomes" id="UP001589844"/>
    </source>
</evidence>
<dbReference type="RefSeq" id="WP_390214103.1">
    <property type="nucleotide sequence ID" value="NZ_JBHLXJ010000018.1"/>
</dbReference>
<dbReference type="Proteomes" id="UP001589844">
    <property type="component" value="Unassembled WGS sequence"/>
</dbReference>
<dbReference type="PANTHER" id="PTHR30097:SF4">
    <property type="entry name" value="SLR6042 PROTEIN"/>
    <property type="match status" value="1"/>
</dbReference>
<proteinExistence type="predicted"/>
<name>A0ABV6IIS8_9BURK</name>
<accession>A0ABV6IIS8</accession>
<organism evidence="2 3">
    <name type="scientific">Undibacterium danionis</name>
    <dbReference type="NCBI Taxonomy" id="1812100"/>
    <lineage>
        <taxon>Bacteria</taxon>
        <taxon>Pseudomonadati</taxon>
        <taxon>Pseudomonadota</taxon>
        <taxon>Betaproteobacteria</taxon>
        <taxon>Burkholderiales</taxon>
        <taxon>Oxalobacteraceae</taxon>
        <taxon>Undibacterium</taxon>
    </lineage>
</organism>
<dbReference type="Gene3D" id="2.40.50.100">
    <property type="match status" value="1"/>
</dbReference>
<dbReference type="PANTHER" id="PTHR30097">
    <property type="entry name" value="CATION EFFLUX SYSTEM PROTEIN CUSB"/>
    <property type="match status" value="1"/>
</dbReference>
<keyword evidence="3" id="KW-1185">Reference proteome</keyword>
<evidence type="ECO:0000256" key="1">
    <source>
        <dbReference type="ARBA" id="ARBA00022448"/>
    </source>
</evidence>
<evidence type="ECO:0000313" key="2">
    <source>
        <dbReference type="EMBL" id="MFC0351488.1"/>
    </source>
</evidence>
<dbReference type="InterPro" id="IPR051909">
    <property type="entry name" value="MFP_Cation_Efflux"/>
</dbReference>
<protein>
    <submittedName>
        <fullName evidence="2">Efflux RND transporter periplasmic adaptor subunit</fullName>
    </submittedName>
</protein>
<keyword evidence="1" id="KW-0813">Transport</keyword>
<dbReference type="Gene3D" id="1.10.287.470">
    <property type="entry name" value="Helix hairpin bin"/>
    <property type="match status" value="1"/>
</dbReference>